<accession>A0A0U9I286</accession>
<comment type="caution">
    <text evidence="1">The sequence shown here is derived from an EMBL/GenBank/DDBJ whole genome shotgun (WGS) entry which is preliminary data.</text>
</comment>
<dbReference type="AlphaFoldDB" id="A0A0U9I286"/>
<protein>
    <submittedName>
        <fullName evidence="1">YqzE-like family protein</fullName>
    </submittedName>
</protein>
<sequence>MSGNDYLKFMTEQVVAYLDLPQEERKKRKKQEKVPRPVYSSRWLGVLPFAVKTFLRK</sequence>
<dbReference type="RefSeq" id="WP_081779333.1">
    <property type="nucleotide sequence ID" value="NZ_QWLU01000001.1"/>
</dbReference>
<dbReference type="Proteomes" id="UP000052946">
    <property type="component" value="Unassembled WGS sequence"/>
</dbReference>
<dbReference type="InterPro" id="IPR025622">
    <property type="entry name" value="YqzE"/>
</dbReference>
<evidence type="ECO:0000313" key="2">
    <source>
        <dbReference type="Proteomes" id="UP000052946"/>
    </source>
</evidence>
<reference evidence="2" key="1">
    <citation type="submission" date="2015-07" db="EMBL/GenBank/DDBJ databases">
        <title>Draft Genome Sequence of Oceanobacillus picturae Heshi-B3 that Was Isolated from Fermented Rice Bran with Aging Salted Mackerel, Which Was Named Heshiko as Traditional Fermented Seafood in Japan.</title>
        <authorList>
            <person name="Akuzawa S."/>
            <person name="Nakagawa J."/>
            <person name="Kanekatsu T."/>
            <person name="Kanesaki Y."/>
            <person name="Suzuki T."/>
        </authorList>
    </citation>
    <scope>NUCLEOTIDE SEQUENCE [LARGE SCALE GENOMIC DNA]</scope>
    <source>
        <strain evidence="2">Heshi-B3</strain>
    </source>
</reference>
<name>A0A0U9I286_9BACI</name>
<reference evidence="1 2" key="2">
    <citation type="journal article" date="2016" name="Genome Announc.">
        <title>Draft Genome Sequence of Oceanobacillus picturae Heshi-B3, Isolated from Fermented Rice Bran in a Traditional Japanese Seafood Dish.</title>
        <authorList>
            <person name="Akuzawa S."/>
            <person name="Nagaoka J."/>
            <person name="Kanekatsu M."/>
            <person name="Kanesaki Y."/>
            <person name="Suzuki T."/>
        </authorList>
    </citation>
    <scope>NUCLEOTIDE SEQUENCE [LARGE SCALE GENOMIC DNA]</scope>
    <source>
        <strain evidence="1 2">Heshi-B3</strain>
    </source>
</reference>
<evidence type="ECO:0000313" key="1">
    <source>
        <dbReference type="EMBL" id="GAQ19821.1"/>
    </source>
</evidence>
<organism evidence="1 2">
    <name type="scientific">Oceanobacillus picturae</name>
    <dbReference type="NCBI Taxonomy" id="171693"/>
    <lineage>
        <taxon>Bacteria</taxon>
        <taxon>Bacillati</taxon>
        <taxon>Bacillota</taxon>
        <taxon>Bacilli</taxon>
        <taxon>Bacillales</taxon>
        <taxon>Bacillaceae</taxon>
        <taxon>Oceanobacillus</taxon>
    </lineage>
</organism>
<dbReference type="Pfam" id="PF14038">
    <property type="entry name" value="YqzE"/>
    <property type="match status" value="1"/>
</dbReference>
<proteinExistence type="predicted"/>
<dbReference type="EMBL" id="BBXV01000071">
    <property type="protein sequence ID" value="GAQ19821.1"/>
    <property type="molecule type" value="Genomic_DNA"/>
</dbReference>
<gene>
    <name evidence="1" type="ORF">OPHB3_3805</name>
</gene>